<reference evidence="2 3" key="1">
    <citation type="journal article" date="2021" name="Environ. Microbiol.">
        <title>Gene family expansions and transcriptome signatures uncover fungal adaptations to wood decay.</title>
        <authorList>
            <person name="Hage H."/>
            <person name="Miyauchi S."/>
            <person name="Viragh M."/>
            <person name="Drula E."/>
            <person name="Min B."/>
            <person name="Chaduli D."/>
            <person name="Navarro D."/>
            <person name="Favel A."/>
            <person name="Norest M."/>
            <person name="Lesage-Meessen L."/>
            <person name="Balint B."/>
            <person name="Merenyi Z."/>
            <person name="de Eugenio L."/>
            <person name="Morin E."/>
            <person name="Martinez A.T."/>
            <person name="Baldrian P."/>
            <person name="Stursova M."/>
            <person name="Martinez M.J."/>
            <person name="Novotny C."/>
            <person name="Magnuson J.K."/>
            <person name="Spatafora J.W."/>
            <person name="Maurice S."/>
            <person name="Pangilinan J."/>
            <person name="Andreopoulos W."/>
            <person name="LaButti K."/>
            <person name="Hundley H."/>
            <person name="Na H."/>
            <person name="Kuo A."/>
            <person name="Barry K."/>
            <person name="Lipzen A."/>
            <person name="Henrissat B."/>
            <person name="Riley R."/>
            <person name="Ahrendt S."/>
            <person name="Nagy L.G."/>
            <person name="Grigoriev I.V."/>
            <person name="Martin F."/>
            <person name="Rosso M.N."/>
        </authorList>
    </citation>
    <scope>NUCLEOTIDE SEQUENCE [LARGE SCALE GENOMIC DNA]</scope>
    <source>
        <strain evidence="2 3">CIRM-BRFM 1785</strain>
    </source>
</reference>
<feature type="compositionally biased region" description="Basic and acidic residues" evidence="1">
    <location>
        <begin position="555"/>
        <end position="570"/>
    </location>
</feature>
<feature type="compositionally biased region" description="Acidic residues" evidence="1">
    <location>
        <begin position="614"/>
        <end position="627"/>
    </location>
</feature>
<feature type="compositionally biased region" description="Low complexity" evidence="1">
    <location>
        <begin position="596"/>
        <end position="613"/>
    </location>
</feature>
<feature type="region of interest" description="Disordered" evidence="1">
    <location>
        <begin position="245"/>
        <end position="290"/>
    </location>
</feature>
<accession>A0ABQ8KVZ2</accession>
<organism evidence="2 3">
    <name type="scientific">Rhodofomes roseus</name>
    <dbReference type="NCBI Taxonomy" id="34475"/>
    <lineage>
        <taxon>Eukaryota</taxon>
        <taxon>Fungi</taxon>
        <taxon>Dikarya</taxon>
        <taxon>Basidiomycota</taxon>
        <taxon>Agaricomycotina</taxon>
        <taxon>Agaricomycetes</taxon>
        <taxon>Polyporales</taxon>
        <taxon>Rhodofomes</taxon>
    </lineage>
</organism>
<gene>
    <name evidence="2" type="ORF">C8Q71DRAFT_853518</name>
</gene>
<dbReference type="EMBL" id="JADCUA010000002">
    <property type="protein sequence ID" value="KAH9843012.1"/>
    <property type="molecule type" value="Genomic_DNA"/>
</dbReference>
<comment type="caution">
    <text evidence="2">The sequence shown here is derived from an EMBL/GenBank/DDBJ whole genome shotgun (WGS) entry which is preliminary data.</text>
</comment>
<protein>
    <submittedName>
        <fullName evidence="2">Uncharacterized protein</fullName>
    </submittedName>
</protein>
<feature type="region of interest" description="Disordered" evidence="1">
    <location>
        <begin position="160"/>
        <end position="181"/>
    </location>
</feature>
<sequence>MAAVLSPAHYGPAHGILINRSPSASPYHHPASLPPLVPSNPSLSSSTSSASDLATDSDYYSSSSATTSSRPGRPPHDAHEPKPRSGSAPNSRRIRFAPLPDPRRNVFIADDDNLGLPSVLLDDAADDNEQQPSQSFNASSAGKPCTLSLKDQDAKIKSAPSGSLLFSPHDHTTSGSTPTLASTATITPQSAVFPASTPSELGGEWNVLPHSPRPCSLDLPDDIPRRSNSSSAKWSRKFLRPLLGPLASSSTKGRSTDDLRTPGSTTSLNSMVPLTPQSTGGSTVDSRYPIITSPRPLEKKWKKKREKGLESDFGTPLYRWSSEGDPTPNKKGRVAEMREAASEGAKGRDGRPRSRSANGTRLLNGRVYGAKRYNNANPFANVRSEEPKFVEWGFGGMGSVQSSGVGANIWSKVQSSGGVSIGAHEETTARSRASSAGDDDDGSGMAWVKKRRARKEQEQQKPEQTTSAAVETPPATEPHASGSDLDPPAGKEDTALGQELSASPTQINAPLPEGRSTPTSEQRLLQAVTLPPAHHHHHRGHSHSTLERLSSAIKIETERRDSEDTVRDPRTPPAQEQEESRAEVTGQPDEARARADSVSSKASEESSSSSSEGNDADADAEADEEDIESPRSGEEEDEEDIDEELEERARLTAVGAGVEKISRHKESTPVPEAGPE</sequence>
<feature type="compositionally biased region" description="Basic and acidic residues" evidence="1">
    <location>
        <begin position="74"/>
        <end position="83"/>
    </location>
</feature>
<evidence type="ECO:0000313" key="3">
    <source>
        <dbReference type="Proteomes" id="UP000814176"/>
    </source>
</evidence>
<feature type="region of interest" description="Disordered" evidence="1">
    <location>
        <begin position="11"/>
        <end position="110"/>
    </location>
</feature>
<feature type="compositionally biased region" description="Acidic residues" evidence="1">
    <location>
        <begin position="634"/>
        <end position="646"/>
    </location>
</feature>
<name>A0ABQ8KVZ2_9APHY</name>
<keyword evidence="3" id="KW-1185">Reference proteome</keyword>
<evidence type="ECO:0000313" key="2">
    <source>
        <dbReference type="EMBL" id="KAH9843012.1"/>
    </source>
</evidence>
<dbReference type="Proteomes" id="UP000814176">
    <property type="component" value="Unassembled WGS sequence"/>
</dbReference>
<feature type="compositionally biased region" description="Low complexity" evidence="1">
    <location>
        <begin position="21"/>
        <end position="31"/>
    </location>
</feature>
<proteinExistence type="predicted"/>
<dbReference type="RefSeq" id="XP_047784059.1">
    <property type="nucleotide sequence ID" value="XM_047926952.1"/>
</dbReference>
<feature type="compositionally biased region" description="Polar residues" evidence="1">
    <location>
        <begin position="262"/>
        <end position="285"/>
    </location>
</feature>
<feature type="region of interest" description="Disordered" evidence="1">
    <location>
        <begin position="317"/>
        <end position="363"/>
    </location>
</feature>
<feature type="compositionally biased region" description="Basic and acidic residues" evidence="1">
    <location>
        <begin position="333"/>
        <end position="352"/>
    </location>
</feature>
<feature type="region of interest" description="Disordered" evidence="1">
    <location>
        <begin position="415"/>
        <end position="676"/>
    </location>
</feature>
<feature type="compositionally biased region" description="Basic residues" evidence="1">
    <location>
        <begin position="533"/>
        <end position="542"/>
    </location>
</feature>
<feature type="compositionally biased region" description="Low complexity" evidence="1">
    <location>
        <begin position="39"/>
        <end position="69"/>
    </location>
</feature>
<evidence type="ECO:0000256" key="1">
    <source>
        <dbReference type="SAM" id="MobiDB-lite"/>
    </source>
</evidence>
<dbReference type="GeneID" id="72007684"/>